<feature type="transmembrane region" description="Helical" evidence="1">
    <location>
        <begin position="60"/>
        <end position="81"/>
    </location>
</feature>
<dbReference type="EMBL" id="JPVN01000015">
    <property type="protein sequence ID" value="KGR77909.1"/>
    <property type="molecule type" value="Genomic_DNA"/>
</dbReference>
<feature type="transmembrane region" description="Helical" evidence="1">
    <location>
        <begin position="6"/>
        <end position="27"/>
    </location>
</feature>
<dbReference type="AlphaFoldDB" id="A0A0A3HZP6"/>
<sequence>MEFIRELISMIPVLFIFSLPVLIPLLLKKWKWFFTVSIGCLLYILWGVFLHFTADPTEYGTAYGIFILPYLILISVIGAFVQKRG</sequence>
<reference evidence="2 3" key="1">
    <citation type="submission" date="2014-02" db="EMBL/GenBank/DDBJ databases">
        <title>Draft genome sequence of Lysinibacillus manganicus DSM 26584T.</title>
        <authorList>
            <person name="Zhang F."/>
            <person name="Wang G."/>
            <person name="Zhang L."/>
        </authorList>
    </citation>
    <scope>NUCLEOTIDE SEQUENCE [LARGE SCALE GENOMIC DNA]</scope>
    <source>
        <strain evidence="2 3">DSM 26584</strain>
    </source>
</reference>
<comment type="caution">
    <text evidence="2">The sequence shown here is derived from an EMBL/GenBank/DDBJ whole genome shotgun (WGS) entry which is preliminary data.</text>
</comment>
<accession>A0A0A3HZP6</accession>
<keyword evidence="1" id="KW-1133">Transmembrane helix</keyword>
<proteinExistence type="predicted"/>
<keyword evidence="1" id="KW-0472">Membrane</keyword>
<keyword evidence="1" id="KW-0812">Transmembrane</keyword>
<organism evidence="2 3">
    <name type="scientific">Ureibacillus manganicus DSM 26584</name>
    <dbReference type="NCBI Taxonomy" id="1384049"/>
    <lineage>
        <taxon>Bacteria</taxon>
        <taxon>Bacillati</taxon>
        <taxon>Bacillota</taxon>
        <taxon>Bacilli</taxon>
        <taxon>Bacillales</taxon>
        <taxon>Caryophanaceae</taxon>
        <taxon>Ureibacillus</taxon>
    </lineage>
</organism>
<evidence type="ECO:0000313" key="2">
    <source>
        <dbReference type="EMBL" id="KGR77909.1"/>
    </source>
</evidence>
<dbReference type="Proteomes" id="UP000030416">
    <property type="component" value="Unassembled WGS sequence"/>
</dbReference>
<feature type="transmembrane region" description="Helical" evidence="1">
    <location>
        <begin position="32"/>
        <end position="54"/>
    </location>
</feature>
<keyword evidence="3" id="KW-1185">Reference proteome</keyword>
<protein>
    <submittedName>
        <fullName evidence="2">Uncharacterized protein</fullName>
    </submittedName>
</protein>
<gene>
    <name evidence="2" type="ORF">CD29_13550</name>
</gene>
<evidence type="ECO:0000313" key="3">
    <source>
        <dbReference type="Proteomes" id="UP000030416"/>
    </source>
</evidence>
<evidence type="ECO:0000256" key="1">
    <source>
        <dbReference type="SAM" id="Phobius"/>
    </source>
</evidence>
<dbReference type="RefSeq" id="WP_036187582.1">
    <property type="nucleotide sequence ID" value="NZ_AVDA01000015.1"/>
</dbReference>
<name>A0A0A3HZP6_9BACL</name>
<dbReference type="STRING" id="1384049.CD29_13550"/>